<proteinExistence type="predicted"/>
<comment type="caution">
    <text evidence="1">The sequence shown here is derived from an EMBL/GenBank/DDBJ whole genome shotgun (WGS) entry which is preliminary data.</text>
</comment>
<dbReference type="STRING" id="1221996.QY95_04055"/>
<sequence>MSKTTVSRPAIEWQHEYVVIYDSSISKYRKIRTVNEAKALMKQTSCPFARLIAALCVFALTAVQSPHTAADDFLSKLEQEAEQLERHLSSSPFLEEWLSQLLPAIRKSHSVNGMKTDIYHESIRLSIKIEEYFKKQTAS</sequence>
<dbReference type="EMBL" id="JWIR02000009">
    <property type="protein sequence ID" value="KKB42638.1"/>
    <property type="molecule type" value="Genomic_DNA"/>
</dbReference>
<protein>
    <submittedName>
        <fullName evidence="1">Uncharacterized protein</fullName>
    </submittedName>
</protein>
<dbReference type="Proteomes" id="UP000031563">
    <property type="component" value="Unassembled WGS sequence"/>
</dbReference>
<dbReference type="RefSeq" id="WP_039231753.1">
    <property type="nucleotide sequence ID" value="NZ_JWIQ02000026.1"/>
</dbReference>
<evidence type="ECO:0000313" key="2">
    <source>
        <dbReference type="Proteomes" id="UP000031563"/>
    </source>
</evidence>
<evidence type="ECO:0000313" key="1">
    <source>
        <dbReference type="EMBL" id="KKB42638.1"/>
    </source>
</evidence>
<accession>A0A0F5IB20</accession>
<dbReference type="AlphaFoldDB" id="A0A0F5I0X6"/>
<organism evidence="1 2">
    <name type="scientific">Bacillus thermotolerans</name>
    <name type="common">Quasibacillus thermotolerans</name>
    <dbReference type="NCBI Taxonomy" id="1221996"/>
    <lineage>
        <taxon>Bacteria</taxon>
        <taxon>Bacillati</taxon>
        <taxon>Bacillota</taxon>
        <taxon>Bacilli</taxon>
        <taxon>Bacillales</taxon>
        <taxon>Bacillaceae</taxon>
        <taxon>Bacillus</taxon>
    </lineage>
</organism>
<gene>
    <name evidence="1" type="ORF">QY95_04055</name>
</gene>
<accession>A0A0F5I0X6</accession>
<reference evidence="1" key="1">
    <citation type="submission" date="2015-02" db="EMBL/GenBank/DDBJ databases">
        <title>Genome Assembly of Bacillaceae bacterium MTCC 8252.</title>
        <authorList>
            <person name="Verma A."/>
            <person name="Khatri I."/>
            <person name="Mual P."/>
            <person name="Subramanian S."/>
            <person name="Krishnamurthi S."/>
        </authorList>
    </citation>
    <scope>NUCLEOTIDE SEQUENCE [LARGE SCALE GENOMIC DNA]</scope>
    <source>
        <strain evidence="1">MTCC 8252</strain>
    </source>
</reference>
<keyword evidence="2" id="KW-1185">Reference proteome</keyword>
<dbReference type="OrthoDB" id="2897888at2"/>
<name>A0A0F5I0X6_BACTR</name>